<evidence type="ECO:0000313" key="9">
    <source>
        <dbReference type="EMBL" id="NYZ24930.1"/>
    </source>
</evidence>
<dbReference type="Proteomes" id="UP000584642">
    <property type="component" value="Unassembled WGS sequence"/>
</dbReference>
<feature type="domain" description="Aminotransferase class I/classII large" evidence="8">
    <location>
        <begin position="39"/>
        <end position="384"/>
    </location>
</feature>
<dbReference type="GO" id="GO:0008483">
    <property type="term" value="F:transaminase activity"/>
    <property type="evidence" value="ECO:0007669"/>
    <property type="project" value="UniProtKB-KW"/>
</dbReference>
<reference evidence="9 10" key="1">
    <citation type="submission" date="2020-05" db="EMBL/GenBank/DDBJ databases">
        <title>Azospirillum oleiclasticum sp. nov, a nitrogen-fixing and heavy crude oil-emulsifying bacterium isolated from the crude oil of Yumen Oilfield.</title>
        <authorList>
            <person name="Wu D."/>
            <person name="Cai M."/>
            <person name="Zhang X."/>
        </authorList>
    </citation>
    <scope>NUCLEOTIDE SEQUENCE [LARGE SCALE GENOMIC DNA]</scope>
    <source>
        <strain evidence="9 10">ROY-1-1-2</strain>
    </source>
</reference>
<dbReference type="Gene3D" id="3.40.640.10">
    <property type="entry name" value="Type I PLP-dependent aspartate aminotransferase-like (Major domain)"/>
    <property type="match status" value="1"/>
</dbReference>
<evidence type="ECO:0000256" key="6">
    <source>
        <dbReference type="ARBA" id="ARBA00049185"/>
    </source>
</evidence>
<evidence type="ECO:0000259" key="8">
    <source>
        <dbReference type="Pfam" id="PF00155"/>
    </source>
</evidence>
<name>A0ABX2TKN8_9PROT</name>
<keyword evidence="4 7" id="KW-0808">Transferase</keyword>
<dbReference type="CDD" id="cd00609">
    <property type="entry name" value="AAT_like"/>
    <property type="match status" value="1"/>
</dbReference>
<evidence type="ECO:0000256" key="2">
    <source>
        <dbReference type="ARBA" id="ARBA00007441"/>
    </source>
</evidence>
<sequence length="389" mass="41449">MSGARISSPGISKRGAIPPFYVMEVMRAAAEREAAGLEVLHMEVGQPSTGAPLGVVEAARAVLGVQTLGYTGALGIPPLRAAIARWYRDRYGVTVPEARIAVTTGSSGAFQLGFLAAFDPGDRVAMASPSYPAYRHTLTAIGVEPVELEAGPETRFQPTVAMLEKLDKPVQGLIVASPANPTGTMLSREELAALSAWCDANGVRLVSDEIYHGLTYGAVSAVTAAEVSERALVVNSFSKYFSMTGWRLGWMIVPEELVRSVECLAQNLFISAPSLSQVAAVAAFDCTEELDGHVARYARNRALLLGELPKAGFDRLAPADGAFYVYADVSAMTADSEAFCRRILAETGIAATPGIDFDPARGRRFVRFSFAGAEETIAEAARRLIAWGR</sequence>
<dbReference type="SUPFAM" id="SSF53383">
    <property type="entry name" value="PLP-dependent transferases"/>
    <property type="match status" value="1"/>
</dbReference>
<dbReference type="PROSITE" id="PS00105">
    <property type="entry name" value="AA_TRANSFER_CLASS_1"/>
    <property type="match status" value="1"/>
</dbReference>
<keyword evidence="10" id="KW-1185">Reference proteome</keyword>
<dbReference type="PANTHER" id="PTHR46383:SF2">
    <property type="entry name" value="AMINOTRANSFERASE"/>
    <property type="match status" value="1"/>
</dbReference>
<dbReference type="InterPro" id="IPR004838">
    <property type="entry name" value="NHTrfase_class1_PyrdxlP-BS"/>
</dbReference>
<dbReference type="PRINTS" id="PR00753">
    <property type="entry name" value="ACCSYNTHASE"/>
</dbReference>
<dbReference type="InterPro" id="IPR015424">
    <property type="entry name" value="PyrdxlP-dep_Trfase"/>
</dbReference>
<dbReference type="InterPro" id="IPR015421">
    <property type="entry name" value="PyrdxlP-dep_Trfase_major"/>
</dbReference>
<protein>
    <recommendedName>
        <fullName evidence="7">Aminotransferase</fullName>
        <ecNumber evidence="7">2.6.1.-</ecNumber>
    </recommendedName>
</protein>
<dbReference type="EC" id="2.6.1.-" evidence="7"/>
<accession>A0ABX2TKN8</accession>
<evidence type="ECO:0000256" key="5">
    <source>
        <dbReference type="ARBA" id="ARBA00022898"/>
    </source>
</evidence>
<evidence type="ECO:0000313" key="10">
    <source>
        <dbReference type="Proteomes" id="UP000584642"/>
    </source>
</evidence>
<comment type="similarity">
    <text evidence="2 7">Belongs to the class-I pyridoxal-phosphate-dependent aminotransferase family.</text>
</comment>
<comment type="cofactor">
    <cofactor evidence="1 7">
        <name>pyridoxal 5'-phosphate</name>
        <dbReference type="ChEBI" id="CHEBI:597326"/>
    </cofactor>
</comment>
<organism evidence="9 10">
    <name type="scientific">Azospirillum oleiclasticum</name>
    <dbReference type="NCBI Taxonomy" id="2735135"/>
    <lineage>
        <taxon>Bacteria</taxon>
        <taxon>Pseudomonadati</taxon>
        <taxon>Pseudomonadota</taxon>
        <taxon>Alphaproteobacteria</taxon>
        <taxon>Rhodospirillales</taxon>
        <taxon>Azospirillaceae</taxon>
        <taxon>Azospirillum</taxon>
    </lineage>
</organism>
<evidence type="ECO:0000256" key="7">
    <source>
        <dbReference type="RuleBase" id="RU000481"/>
    </source>
</evidence>
<evidence type="ECO:0000256" key="4">
    <source>
        <dbReference type="ARBA" id="ARBA00022679"/>
    </source>
</evidence>
<proteinExistence type="inferred from homology"/>
<dbReference type="EMBL" id="JABFDB010000047">
    <property type="protein sequence ID" value="NYZ24930.1"/>
    <property type="molecule type" value="Genomic_DNA"/>
</dbReference>
<dbReference type="InterPro" id="IPR050596">
    <property type="entry name" value="AspAT/PAT-like"/>
</dbReference>
<comment type="catalytic activity">
    <reaction evidence="6">
        <text>L-aspartate + 2-oxoglutarate = oxaloacetate + L-glutamate</text>
        <dbReference type="Rhea" id="RHEA:21824"/>
        <dbReference type="ChEBI" id="CHEBI:16452"/>
        <dbReference type="ChEBI" id="CHEBI:16810"/>
        <dbReference type="ChEBI" id="CHEBI:29985"/>
        <dbReference type="ChEBI" id="CHEBI:29991"/>
        <dbReference type="EC" id="2.6.1.1"/>
    </reaction>
</comment>
<evidence type="ECO:0000256" key="3">
    <source>
        <dbReference type="ARBA" id="ARBA00022576"/>
    </source>
</evidence>
<dbReference type="PANTHER" id="PTHR46383">
    <property type="entry name" value="ASPARTATE AMINOTRANSFERASE"/>
    <property type="match status" value="1"/>
</dbReference>
<dbReference type="Pfam" id="PF00155">
    <property type="entry name" value="Aminotran_1_2"/>
    <property type="match status" value="1"/>
</dbReference>
<comment type="caution">
    <text evidence="9">The sequence shown here is derived from an EMBL/GenBank/DDBJ whole genome shotgun (WGS) entry which is preliminary data.</text>
</comment>
<dbReference type="InterPro" id="IPR004839">
    <property type="entry name" value="Aminotransferase_I/II_large"/>
</dbReference>
<keyword evidence="3 7" id="KW-0032">Aminotransferase</keyword>
<gene>
    <name evidence="9" type="ORF">HND93_34950</name>
</gene>
<evidence type="ECO:0000256" key="1">
    <source>
        <dbReference type="ARBA" id="ARBA00001933"/>
    </source>
</evidence>
<keyword evidence="5" id="KW-0663">Pyridoxal phosphate</keyword>